<dbReference type="KEGG" id="esi:Exig_1580"/>
<dbReference type="HOGENOM" id="CLU_715241_0_0_9"/>
<reference evidence="2 3" key="2">
    <citation type="journal article" date="2008" name="BMC Genomics">
        <title>Architecture of thermal adaptation in an Exiguobacterium sibiricum strain isolated from 3 million year old permafrost: a genome and transcriptome approach.</title>
        <authorList>
            <person name="Rodrigues D.F."/>
            <person name="Ivanova N."/>
            <person name="He Z."/>
            <person name="Huebner M."/>
            <person name="Zhou J."/>
            <person name="Tiedje J.M."/>
        </authorList>
    </citation>
    <scope>NUCLEOTIDE SEQUENCE [LARGE SCALE GENOMIC DNA]</scope>
    <source>
        <strain evidence="3">DSM 17290 / CIP 109462 / JCM 13490 / 255-15</strain>
    </source>
</reference>
<feature type="region of interest" description="Disordered" evidence="1">
    <location>
        <begin position="382"/>
        <end position="404"/>
    </location>
</feature>
<protein>
    <submittedName>
        <fullName evidence="2">Uncharacterized protein</fullName>
    </submittedName>
</protein>
<evidence type="ECO:0000256" key="1">
    <source>
        <dbReference type="SAM" id="MobiDB-lite"/>
    </source>
</evidence>
<reference evidence="3" key="3">
    <citation type="submission" date="2008-04" db="EMBL/GenBank/DDBJ databases">
        <title>Complete sequence of chromosome of Exiguobacterium sibiricum 255-15.</title>
        <authorList>
            <consortium name="US DOE Joint Genome Institute"/>
            <person name="Copeland A."/>
            <person name="Lucas S."/>
            <person name="Lapidus A."/>
            <person name="Glavina del Rio T."/>
            <person name="Dalin E."/>
            <person name="Tice H."/>
            <person name="Bruce D."/>
            <person name="Goodwin L."/>
            <person name="Pitluck S."/>
            <person name="Kiss H."/>
            <person name="Chertkov O."/>
            <person name="Monk C."/>
            <person name="Brettin T."/>
            <person name="Detter J.C."/>
            <person name="Han C."/>
            <person name="Kuske C.R."/>
            <person name="Schmutz J."/>
            <person name="Larimer F."/>
            <person name="Land M."/>
            <person name="Hauser L."/>
            <person name="Kyrpides N."/>
            <person name="Mikhailova N."/>
            <person name="Vishnivetskaya T."/>
            <person name="Rodrigues D.F."/>
            <person name="Gilichinsky D."/>
            <person name="Tiedje J."/>
            <person name="Richardson P."/>
        </authorList>
    </citation>
    <scope>NUCLEOTIDE SEQUENCE [LARGE SCALE GENOMIC DNA]</scope>
    <source>
        <strain evidence="3">DSM 17290 / CIP 109462 / JCM 13490 / 255-15</strain>
    </source>
</reference>
<evidence type="ECO:0000313" key="2">
    <source>
        <dbReference type="EMBL" id="ACB61036.1"/>
    </source>
</evidence>
<dbReference type="EMBL" id="CP001022">
    <property type="protein sequence ID" value="ACB61036.1"/>
    <property type="molecule type" value="Genomic_DNA"/>
</dbReference>
<dbReference type="AlphaFoldDB" id="B1YGN2"/>
<reference evidence="2 3" key="1">
    <citation type="journal article" date="2006" name="Extremophiles">
        <title>Characterization of Exiguobacterium isolates from the Siberian permafrost. Description of Exiguobacterium sibiricum sp. nov.</title>
        <authorList>
            <person name="Rodrigues D.F."/>
            <person name="Goris J."/>
            <person name="Vishnivetskaya T."/>
            <person name="Gilichinsky D."/>
            <person name="Thomashow M.F."/>
            <person name="Tiedje J.M."/>
        </authorList>
    </citation>
    <scope>NUCLEOTIDE SEQUENCE [LARGE SCALE GENOMIC DNA]</scope>
    <source>
        <strain evidence="3">DSM 17290 / CIP 109462 / JCM 13490 / 255-15</strain>
    </source>
</reference>
<dbReference type="Proteomes" id="UP000001681">
    <property type="component" value="Chromosome"/>
</dbReference>
<evidence type="ECO:0000313" key="3">
    <source>
        <dbReference type="Proteomes" id="UP000001681"/>
    </source>
</evidence>
<keyword evidence="3" id="KW-1185">Reference proteome</keyword>
<accession>B1YGN2</accession>
<sequence>MLTGCGQERLLDLQPVPSNWSAYSFVSDEYSDQEVPVEQKNQMLRTCMQNKTVSLPKSYRTLETFGMFFTLNNLGIAPFPTEIVYLAQGNQMYLSCRSPKTQDLRVHPVKASDHPWVRLTKDSDHVALQAPVSIPLTEEQMDRHVSVNQEMSADNECAKDLKPYHAFQLPISGQLLFVMTESGQEHIIRNIPLSSLHQQGEFYLVSRRHIDGSTSRSLTFSRDGWDMTDRQIMTADKSTRIKTKQLSLPKTLPVNQTVPFVTMQGVKKERVVEEKTLSVRYRPLYRPVKEYQLEEEPHGITAYFHPTMKSFEKAKLSEMVILPERLSRAMTEELKAVTLEEPQGTRTPFSYMTLLEYGNTQTFNVYLKKRANKTDLYLQDQRTKKSARLSGELARQVSEELEAP</sequence>
<proteinExistence type="predicted"/>
<gene>
    <name evidence="2" type="ordered locus">Exig_1580</name>
</gene>
<organism evidence="2 3">
    <name type="scientific">Exiguobacterium sibiricum (strain DSM 17290 / CCUG 55495 / CIP 109462 / JCM 13490 / 255-15)</name>
    <dbReference type="NCBI Taxonomy" id="262543"/>
    <lineage>
        <taxon>Bacteria</taxon>
        <taxon>Bacillati</taxon>
        <taxon>Bacillota</taxon>
        <taxon>Bacilli</taxon>
        <taxon>Bacillales</taxon>
        <taxon>Bacillales Family XII. Incertae Sedis</taxon>
        <taxon>Exiguobacterium</taxon>
    </lineage>
</organism>
<name>B1YGN2_EXIS2</name>